<dbReference type="SMART" id="SM00724">
    <property type="entry name" value="TLC"/>
    <property type="match status" value="1"/>
</dbReference>
<evidence type="ECO:0000256" key="3">
    <source>
        <dbReference type="ARBA" id="ARBA00022989"/>
    </source>
</evidence>
<feature type="transmembrane region" description="Helical" evidence="6">
    <location>
        <begin position="205"/>
        <end position="225"/>
    </location>
</feature>
<evidence type="ECO:0000259" key="7">
    <source>
        <dbReference type="PROSITE" id="PS50922"/>
    </source>
</evidence>
<dbReference type="InterPro" id="IPR050846">
    <property type="entry name" value="TLCD"/>
</dbReference>
<feature type="transmembrane region" description="Helical" evidence="6">
    <location>
        <begin position="84"/>
        <end position="106"/>
    </location>
</feature>
<dbReference type="GO" id="GO:0016020">
    <property type="term" value="C:membrane"/>
    <property type="evidence" value="ECO:0007669"/>
    <property type="project" value="UniProtKB-SubCell"/>
</dbReference>
<dbReference type="PROSITE" id="PS50922">
    <property type="entry name" value="TLC"/>
    <property type="match status" value="1"/>
</dbReference>
<protein>
    <recommendedName>
        <fullName evidence="7">TLC domain-containing protein</fullName>
    </recommendedName>
</protein>
<feature type="transmembrane region" description="Helical" evidence="6">
    <location>
        <begin position="142"/>
        <end position="166"/>
    </location>
</feature>
<dbReference type="GO" id="GO:0055088">
    <property type="term" value="P:lipid homeostasis"/>
    <property type="evidence" value="ECO:0007669"/>
    <property type="project" value="TreeGrafter"/>
</dbReference>
<organism evidence="8 9">
    <name type="scientific">Cylindrobasidium torrendii FP15055 ss-10</name>
    <dbReference type="NCBI Taxonomy" id="1314674"/>
    <lineage>
        <taxon>Eukaryota</taxon>
        <taxon>Fungi</taxon>
        <taxon>Dikarya</taxon>
        <taxon>Basidiomycota</taxon>
        <taxon>Agaricomycotina</taxon>
        <taxon>Agaricomycetes</taxon>
        <taxon>Agaricomycetidae</taxon>
        <taxon>Agaricales</taxon>
        <taxon>Marasmiineae</taxon>
        <taxon>Physalacriaceae</taxon>
        <taxon>Cylindrobasidium</taxon>
    </lineage>
</organism>
<keyword evidence="4 5" id="KW-0472">Membrane</keyword>
<dbReference type="Proteomes" id="UP000054007">
    <property type="component" value="Unassembled WGS sequence"/>
</dbReference>
<dbReference type="PANTHER" id="PTHR13439">
    <property type="entry name" value="CT120 PROTEIN"/>
    <property type="match status" value="1"/>
</dbReference>
<dbReference type="EMBL" id="KN880437">
    <property type="protein sequence ID" value="KIY73261.1"/>
    <property type="molecule type" value="Genomic_DNA"/>
</dbReference>
<sequence>MDSSSLLSMTIDLTKTPFKMTDPFKPLRSLAISAGLAHLPENVHRVVASFAFFAFLHLVAAPILSRALAPRVYTNLSRRGKNTWNIHIVSQAHVLIIVPLALWTMAGAPELAQDKAFGWSEERVGLLTSVASGYFLWDTLDAIINFTSVGFVLHGFVALCIFVGSFRPFVAFFTTRCLLWELSTFFLNVHWFCDKTGMTGSKLQLINGLCLLSTFFAVRVVFGGMYITPRFTVVLWSVRDQLPPIYTVIFLGGNTCLTSLNVFWFYKMLQAIRKRFPEGQSTTTKQDDVQGDLYSNLVRKSGFAWLFNKIM</sequence>
<dbReference type="STRING" id="1314674.A0A0D7BUH8"/>
<dbReference type="AlphaFoldDB" id="A0A0D7BUH8"/>
<gene>
    <name evidence="8" type="ORF">CYLTODRAFT_417226</name>
</gene>
<proteinExistence type="predicted"/>
<feature type="domain" description="TLC" evidence="7">
    <location>
        <begin position="79"/>
        <end position="277"/>
    </location>
</feature>
<evidence type="ECO:0000256" key="5">
    <source>
        <dbReference type="PROSITE-ProRule" id="PRU00205"/>
    </source>
</evidence>
<keyword evidence="2 5" id="KW-0812">Transmembrane</keyword>
<accession>A0A0D7BUH8</accession>
<feature type="transmembrane region" description="Helical" evidence="6">
    <location>
        <begin position="245"/>
        <end position="266"/>
    </location>
</feature>
<evidence type="ECO:0000256" key="2">
    <source>
        <dbReference type="ARBA" id="ARBA00022692"/>
    </source>
</evidence>
<name>A0A0D7BUH8_9AGAR</name>
<evidence type="ECO:0000313" key="8">
    <source>
        <dbReference type="EMBL" id="KIY73261.1"/>
    </source>
</evidence>
<dbReference type="PANTHER" id="PTHR13439:SF0">
    <property type="entry name" value="TOPOISOMERASE I DAMAGE AFFECTED PROTEIN 4"/>
    <property type="match status" value="1"/>
</dbReference>
<evidence type="ECO:0000256" key="4">
    <source>
        <dbReference type="ARBA" id="ARBA00023136"/>
    </source>
</evidence>
<comment type="subcellular location">
    <subcellularLocation>
        <location evidence="1">Membrane</location>
        <topology evidence="1">Multi-pass membrane protein</topology>
    </subcellularLocation>
</comment>
<evidence type="ECO:0000256" key="1">
    <source>
        <dbReference type="ARBA" id="ARBA00004141"/>
    </source>
</evidence>
<keyword evidence="3 6" id="KW-1133">Transmembrane helix</keyword>
<dbReference type="InterPro" id="IPR006634">
    <property type="entry name" value="TLC-dom"/>
</dbReference>
<evidence type="ECO:0000256" key="6">
    <source>
        <dbReference type="SAM" id="Phobius"/>
    </source>
</evidence>
<dbReference type="GO" id="GO:0005783">
    <property type="term" value="C:endoplasmic reticulum"/>
    <property type="evidence" value="ECO:0007669"/>
    <property type="project" value="TreeGrafter"/>
</dbReference>
<keyword evidence="9" id="KW-1185">Reference proteome</keyword>
<feature type="transmembrane region" description="Helical" evidence="6">
    <location>
        <begin position="46"/>
        <end position="64"/>
    </location>
</feature>
<evidence type="ECO:0000313" key="9">
    <source>
        <dbReference type="Proteomes" id="UP000054007"/>
    </source>
</evidence>
<dbReference type="Pfam" id="PF03798">
    <property type="entry name" value="TRAM_LAG1_CLN8"/>
    <property type="match status" value="1"/>
</dbReference>
<reference evidence="8 9" key="1">
    <citation type="journal article" date="2015" name="Fungal Genet. Biol.">
        <title>Evolution of novel wood decay mechanisms in Agaricales revealed by the genome sequences of Fistulina hepatica and Cylindrobasidium torrendii.</title>
        <authorList>
            <person name="Floudas D."/>
            <person name="Held B.W."/>
            <person name="Riley R."/>
            <person name="Nagy L.G."/>
            <person name="Koehler G."/>
            <person name="Ransdell A.S."/>
            <person name="Younus H."/>
            <person name="Chow J."/>
            <person name="Chiniquy J."/>
            <person name="Lipzen A."/>
            <person name="Tritt A."/>
            <person name="Sun H."/>
            <person name="Haridas S."/>
            <person name="LaButti K."/>
            <person name="Ohm R.A."/>
            <person name="Kues U."/>
            <person name="Blanchette R.A."/>
            <person name="Grigoriev I.V."/>
            <person name="Minto R.E."/>
            <person name="Hibbett D.S."/>
        </authorList>
    </citation>
    <scope>NUCLEOTIDE SEQUENCE [LARGE SCALE GENOMIC DNA]</scope>
    <source>
        <strain evidence="8 9">FP15055 ss-10</strain>
    </source>
</reference>
<dbReference type="OrthoDB" id="10266980at2759"/>